<evidence type="ECO:0000313" key="2">
    <source>
        <dbReference type="Proteomes" id="UP000194236"/>
    </source>
</evidence>
<dbReference type="OrthoDB" id="6510183at2759"/>
<dbReference type="AlphaFoldDB" id="A0A1Y3B8B1"/>
<keyword evidence="2" id="KW-1185">Reference proteome</keyword>
<name>A0A1Y3B8B1_EURMA</name>
<reference evidence="1 2" key="1">
    <citation type="submission" date="2017-03" db="EMBL/GenBank/DDBJ databases">
        <title>Genome Survey of Euroglyphus maynei.</title>
        <authorList>
            <person name="Arlian L.G."/>
            <person name="Morgan M.S."/>
            <person name="Rider S.D."/>
        </authorList>
    </citation>
    <scope>NUCLEOTIDE SEQUENCE [LARGE SCALE GENOMIC DNA]</scope>
    <source>
        <strain evidence="1">Arlian Lab</strain>
        <tissue evidence="1">Whole body</tissue>
    </source>
</reference>
<dbReference type="Proteomes" id="UP000194236">
    <property type="component" value="Unassembled WGS sequence"/>
</dbReference>
<dbReference type="PANTHER" id="PTHR35450">
    <property type="entry name" value="REVERSE TRANSCRIPTASE DOMAIN-CONTAINING PROTEIN"/>
    <property type="match status" value="1"/>
</dbReference>
<sequence>MEPLSRLLETCDKIEVDDISRNHLLFIDDIKLLATDQPMLQHLCDCTLRFMQKVGFKINKQKSATNTRIDDFVETELDQINGYKYLGVYENSNNIIKEENKILIKDKVINRISKLCQTKLNAINLFSAINEYAISNINYFVGLAPYKVNEFKQFDKDIRRILYQYNIIRKSSNIDRLYLNRKELGRNLTNIEHRAELILLGLHEYLGRNNESRTILSNEVSNGTYLGMIKYNLSEKYCVEMFDLSIIKEKQKTKIHESISAKKLHSELFNNDNVDIKMSSLWLSKANISPQQEGILCKIQDRNLYFNNTTCPCKRSLKSVDHLATRCGRMAHNQYKHRHDEVARSIHLFLANQYGITKRKRMKNYVCESVVSNNNVVIKYDNPISTELVIQHNRPDILVHDKQKNEIMIIEIGITNKEILDQVEKEKMIKYDLLSKELASLHNANVTTIPVVMTWDGLTTKNLAKHIGKIGLPNKILAYIQQGVIRHTSDIILNDLGQAE</sequence>
<organism evidence="1 2">
    <name type="scientific">Euroglyphus maynei</name>
    <name type="common">Mayne's house dust mite</name>
    <dbReference type="NCBI Taxonomy" id="6958"/>
    <lineage>
        <taxon>Eukaryota</taxon>
        <taxon>Metazoa</taxon>
        <taxon>Ecdysozoa</taxon>
        <taxon>Arthropoda</taxon>
        <taxon>Chelicerata</taxon>
        <taxon>Arachnida</taxon>
        <taxon>Acari</taxon>
        <taxon>Acariformes</taxon>
        <taxon>Sarcoptiformes</taxon>
        <taxon>Astigmata</taxon>
        <taxon>Psoroptidia</taxon>
        <taxon>Analgoidea</taxon>
        <taxon>Pyroglyphidae</taxon>
        <taxon>Pyroglyphinae</taxon>
        <taxon>Euroglyphus</taxon>
    </lineage>
</organism>
<accession>A0A1Y3B8B1</accession>
<dbReference type="PANTHER" id="PTHR35450:SF2">
    <property type="entry name" value="REVERSE TRANSCRIPTASE DOMAIN-CONTAINING PROTEIN"/>
    <property type="match status" value="1"/>
</dbReference>
<gene>
    <name evidence="1" type="ORF">BLA29_004332</name>
</gene>
<comment type="caution">
    <text evidence="1">The sequence shown here is derived from an EMBL/GenBank/DDBJ whole genome shotgun (WGS) entry which is preliminary data.</text>
</comment>
<protein>
    <recommendedName>
        <fullName evidence="3">Reverse transcriptase domain-containing protein</fullName>
    </recommendedName>
</protein>
<evidence type="ECO:0008006" key="3">
    <source>
        <dbReference type="Google" id="ProtNLM"/>
    </source>
</evidence>
<evidence type="ECO:0000313" key="1">
    <source>
        <dbReference type="EMBL" id="OTF77079.1"/>
    </source>
</evidence>
<proteinExistence type="predicted"/>
<dbReference type="EMBL" id="MUJZ01034430">
    <property type="protein sequence ID" value="OTF77079.1"/>
    <property type="molecule type" value="Genomic_DNA"/>
</dbReference>